<evidence type="ECO:0000313" key="2">
    <source>
        <dbReference type="EMBL" id="OAG95199.1"/>
    </source>
</evidence>
<dbReference type="Proteomes" id="UP000077421">
    <property type="component" value="Unassembled WGS sequence"/>
</dbReference>
<feature type="region of interest" description="Disordered" evidence="1">
    <location>
        <begin position="1"/>
        <end position="97"/>
    </location>
</feature>
<dbReference type="OrthoDB" id="9937344at2"/>
<evidence type="ECO:0000313" key="3">
    <source>
        <dbReference type="Proteomes" id="UP000077421"/>
    </source>
</evidence>
<dbReference type="AlphaFoldDB" id="A0A853KFZ0"/>
<organism evidence="2 3">
    <name type="scientific">Ferroacidibacillus organovorans</name>
    <dbReference type="NCBI Taxonomy" id="1765683"/>
    <lineage>
        <taxon>Bacteria</taxon>
        <taxon>Bacillati</taxon>
        <taxon>Bacillota</taxon>
        <taxon>Bacilli</taxon>
        <taxon>Bacillales</taxon>
        <taxon>Alicyclobacillaceae</taxon>
        <taxon>Ferroacidibacillus</taxon>
    </lineage>
</organism>
<comment type="caution">
    <text evidence="2">The sequence shown here is derived from an EMBL/GenBank/DDBJ whole genome shotgun (WGS) entry which is preliminary data.</text>
</comment>
<sequence>MKRSTPSRPTVFLAVSKPSATSDTIDATEERTPNSARHVRDPEVKRDETPSEPLQSFLKKKEQMGTPLATRPRSKDGRGRIVTASSPVSLSQNTPDGAWKTLPPHMRTIARYLMDQFQQKPVSILTQGGRFQGVFSGFDGTQIKLHGVEDISLPLSSVMSVAHAANPESLRKAP</sequence>
<feature type="compositionally biased region" description="Basic and acidic residues" evidence="1">
    <location>
        <begin position="28"/>
        <end position="49"/>
    </location>
</feature>
<proteinExistence type="predicted"/>
<dbReference type="RefSeq" id="WP_067560917.1">
    <property type="nucleotide sequence ID" value="NZ_LSUQ01000003.1"/>
</dbReference>
<gene>
    <name evidence="2" type="ORF">AYW79_01815</name>
</gene>
<evidence type="ECO:0000256" key="1">
    <source>
        <dbReference type="SAM" id="MobiDB-lite"/>
    </source>
</evidence>
<accession>A0A853KFZ0</accession>
<feature type="compositionally biased region" description="Polar residues" evidence="1">
    <location>
        <begin position="83"/>
        <end position="95"/>
    </location>
</feature>
<protein>
    <submittedName>
        <fullName evidence="2">Uncharacterized protein</fullName>
    </submittedName>
</protein>
<reference evidence="2 3" key="1">
    <citation type="submission" date="2016-02" db="EMBL/GenBank/DDBJ databases">
        <title>Draft genome sequence of Acidibacillus ferrooxidans SLC66.</title>
        <authorList>
            <person name="Oliveira G."/>
            <person name="Nancucheo I."/>
            <person name="Dall'Agnol H."/>
            <person name="Johnson B."/>
            <person name="Oliveira R."/>
            <person name="Nunes G.L."/>
            <person name="Tzotzos G."/>
            <person name="Orellana S.C."/>
            <person name="Salim A.C."/>
            <person name="Araujo F.M."/>
        </authorList>
    </citation>
    <scope>NUCLEOTIDE SEQUENCE [LARGE SCALE GENOMIC DNA]</scope>
    <source>
        <strain evidence="2 3">SLC66</strain>
    </source>
</reference>
<name>A0A853KFZ0_9BACL</name>
<dbReference type="EMBL" id="LSUQ01000003">
    <property type="protein sequence ID" value="OAG95199.1"/>
    <property type="molecule type" value="Genomic_DNA"/>
</dbReference>